<dbReference type="EMBL" id="BK059131">
    <property type="protein sequence ID" value="DAE32986.1"/>
    <property type="molecule type" value="Genomic_DNA"/>
</dbReference>
<name>A0A8S5RPB6_9VIRU</name>
<protein>
    <submittedName>
        <fullName evidence="1">Uncharacterized protein</fullName>
    </submittedName>
</protein>
<reference evidence="1" key="1">
    <citation type="journal article" date="2021" name="Proc. Natl. Acad. Sci. U.S.A.">
        <title>A Catalog of Tens of Thousands of Viruses from Human Metagenomes Reveals Hidden Associations with Chronic Diseases.</title>
        <authorList>
            <person name="Tisza M.J."/>
            <person name="Buck C.B."/>
        </authorList>
    </citation>
    <scope>NUCLEOTIDE SEQUENCE</scope>
    <source>
        <strain evidence="1">CtoYX9</strain>
    </source>
</reference>
<proteinExistence type="predicted"/>
<accession>A0A8S5RPB6</accession>
<organism evidence="1">
    <name type="scientific">virus sp. ctoYX9</name>
    <dbReference type="NCBI Taxonomy" id="2825822"/>
    <lineage>
        <taxon>Viruses</taxon>
    </lineage>
</organism>
<evidence type="ECO:0000313" key="1">
    <source>
        <dbReference type="EMBL" id="DAE32986.1"/>
    </source>
</evidence>
<sequence>MRWIGMVSYRADKSELMVLPFFIRCLQSL</sequence>